<feature type="region of interest" description="Disordered" evidence="1">
    <location>
        <begin position="199"/>
        <end position="241"/>
    </location>
</feature>
<dbReference type="NCBIfam" id="NF033679">
    <property type="entry name" value="DNRLRE_dom"/>
    <property type="match status" value="3"/>
</dbReference>
<protein>
    <submittedName>
        <fullName evidence="2">DNRLRE domain-containing protein</fullName>
    </submittedName>
</protein>
<feature type="compositionally biased region" description="Acidic residues" evidence="1">
    <location>
        <begin position="202"/>
        <end position="217"/>
    </location>
</feature>
<dbReference type="Gene3D" id="2.60.40.3440">
    <property type="match status" value="1"/>
</dbReference>
<gene>
    <name evidence="2" type="ORF">QLQ84_12985</name>
</gene>
<accession>A0ABT6VL44</accession>
<evidence type="ECO:0000313" key="2">
    <source>
        <dbReference type="EMBL" id="MDI5934704.1"/>
    </source>
</evidence>
<dbReference type="PANTHER" id="PTHR34720:SF9">
    <property type="entry name" value="BLR4714 PROTEIN"/>
    <property type="match status" value="1"/>
</dbReference>
<comment type="caution">
    <text evidence="2">The sequence shown here is derived from an EMBL/GenBank/DDBJ whole genome shotgun (WGS) entry which is preliminary data.</text>
</comment>
<reference evidence="2 3" key="1">
    <citation type="submission" date="2023-04" db="EMBL/GenBank/DDBJ databases">
        <title>Halomonas strains isolated from rhizosphere soil.</title>
        <authorList>
            <person name="Xu L."/>
            <person name="Sun J.-Q."/>
        </authorList>
    </citation>
    <scope>NUCLEOTIDE SEQUENCE [LARGE SCALE GENOMIC DNA]</scope>
    <source>
        <strain evidence="2 3">LN1S58</strain>
    </source>
</reference>
<feature type="region of interest" description="Disordered" evidence="1">
    <location>
        <begin position="259"/>
        <end position="278"/>
    </location>
</feature>
<dbReference type="Proteomes" id="UP001244242">
    <property type="component" value="Unassembled WGS sequence"/>
</dbReference>
<dbReference type="EMBL" id="JASCQO010000038">
    <property type="protein sequence ID" value="MDI5934704.1"/>
    <property type="molecule type" value="Genomic_DNA"/>
</dbReference>
<dbReference type="Pfam" id="PF17963">
    <property type="entry name" value="Big_9"/>
    <property type="match status" value="2"/>
</dbReference>
<sequence length="1257" mass="132585">MAFQHGSGGYLGGVDTHLHEAQPRANRSSATTLAVDSEARRGEVQALLRFDDIFGGGAGQIPPGAIILSATLELQTTTSGDGARLHRMLQPWSDNATWDSLESGIQADGTEAMRESDLETGFLEVGTSRLDVTSSLQAWADGQANHGWALLPLGPDGWSFDSAEGAVPPRLIVEYSLPGDGEPTGDAATPLATEGMAAPVEEPTDDSDPAGEPDGDETLTTLHEAPDGQTSNTSGTDDSQATMADDDVALLDDNVFTFSTQDDGLTSESTSLSMTTSTTSEPVIATSQFQQGSNGYAGVVDTFLYEGQPRANRGSQKTLTVDSEDRRGEVQALVRFDDIFGSGAGQIPLGATILSATLELQTTTSGDGARLHRMLQSWSDSATWDSLGNGIQADGVEAMVQSDLNTGFVAAGTTQLDVTTSLQAWANGQANHGWAFLPLGPDGWSFDSAEGSVPPKLIIEYSFEGGEPVNTPPVANDDSASTLEGTAVQIAVLANDSDPDGDPLTVGSITQPPNGSVTVNANGTITYTPNQGFVGSDSFTYRASDGQLLSDPATVTVTVDPGEEPPPTSTTVQFQHGSGGYAGGVDTYLHGAQPGTSRATATTLNVDSADNGGAVQTLLRFDALFGSATGQIPLGATILSATLELQTTGKGDGARLHRMLQPWNDSATWDSLENGIQADGIEAMLESDLNTGFVAIGTTRLDVTASLQAWASGQVNHGWAFLPTGSDGWDFLSAEGSSPPRLIVEYTTEGGGPTNNPPIANHDSATTEQGAAVQIAVLANDSDPDGDPLTVGSATQPANGTITINANGTITYTPNHGFHGSDGFTYRAYDGQLLSDPATVSLTVTQSDDPPPPPLDTSYIATAFNTSDTRNFEHTNATKSFYHAGAWWGVLPEQSGWHVYRFDGTLPDPGTMGGWVKSSPTMLTSGRRADIAWDDATDTLYVLNFGPSETQPRLFELAYNQQTQAFEIDANIQLAGSGGKLTGAEWQRNTEMALGLDQNGNPVVSLIGPSAAGGEKGLKLAYPTSSDLGTWATSTIDSGPSTTSGSNGDNKVDFVAFQLNGVDHVGLVYGDNATGLWKFAYQPTPSSPAGYGSGWTIETITGEVKLDNHLAALWDGNAIIMTMKDDKDALWAIKGLPGNWQDPVLVHAATHSASRPTLAYDEDNEMVFIFYQENTSRPYGDIHYKVSYSAELLFDASDPGTRFITSTRPDENMSDPQMPTHSVGSATDSMFFVFARNQEAREIWYNDFLLSDDLFIA</sequence>
<proteinExistence type="predicted"/>
<feature type="compositionally biased region" description="Polar residues" evidence="1">
    <location>
        <begin position="228"/>
        <end position="241"/>
    </location>
</feature>
<name>A0ABT6VL44_9GAMM</name>
<dbReference type="Gene3D" id="2.60.40.2810">
    <property type="match status" value="1"/>
</dbReference>
<dbReference type="PANTHER" id="PTHR34720">
    <property type="entry name" value="MICROCYSTIN DEPENDENT PROTEIN"/>
    <property type="match status" value="1"/>
</dbReference>
<evidence type="ECO:0000313" key="3">
    <source>
        <dbReference type="Proteomes" id="UP001244242"/>
    </source>
</evidence>
<dbReference type="NCBIfam" id="NF012211">
    <property type="entry name" value="tand_rpt_95"/>
    <property type="match status" value="2"/>
</dbReference>
<keyword evidence="3" id="KW-1185">Reference proteome</keyword>
<dbReference type="RefSeq" id="WP_282722179.1">
    <property type="nucleotide sequence ID" value="NZ_JASCQO010000038.1"/>
</dbReference>
<organism evidence="2 3">
    <name type="scientific">Halomonas kalidii</name>
    <dbReference type="NCBI Taxonomy" id="3043293"/>
    <lineage>
        <taxon>Bacteria</taxon>
        <taxon>Pseudomonadati</taxon>
        <taxon>Pseudomonadota</taxon>
        <taxon>Gammaproteobacteria</taxon>
        <taxon>Oceanospirillales</taxon>
        <taxon>Halomonadaceae</taxon>
        <taxon>Halomonas</taxon>
    </lineage>
</organism>
<evidence type="ECO:0000256" key="1">
    <source>
        <dbReference type="SAM" id="MobiDB-lite"/>
    </source>
</evidence>
<feature type="compositionally biased region" description="Low complexity" evidence="1">
    <location>
        <begin position="266"/>
        <end position="278"/>
    </location>
</feature>